<protein>
    <recommendedName>
        <fullName evidence="2">FHA domain-containing protein</fullName>
    </recommendedName>
</protein>
<dbReference type="CDD" id="cd21911">
    <property type="entry name" value="CC1_SLMAP"/>
    <property type="match status" value="1"/>
</dbReference>
<evidence type="ECO:0000259" key="2">
    <source>
        <dbReference type="PROSITE" id="PS50006"/>
    </source>
</evidence>
<dbReference type="SUPFAM" id="SSF49879">
    <property type="entry name" value="SMAD/FHA domain"/>
    <property type="match status" value="1"/>
</dbReference>
<name>A0AAD9K937_9ANNE</name>
<evidence type="ECO:0000313" key="4">
    <source>
        <dbReference type="Proteomes" id="UP001208570"/>
    </source>
</evidence>
<accession>A0AAD9K937</accession>
<proteinExistence type="predicted"/>
<feature type="domain" description="FHA" evidence="2">
    <location>
        <begin position="18"/>
        <end position="37"/>
    </location>
</feature>
<keyword evidence="1" id="KW-0175">Coiled coil</keyword>
<dbReference type="InterPro" id="IPR008984">
    <property type="entry name" value="SMAD_FHA_dom_sf"/>
</dbReference>
<dbReference type="PANTHER" id="PTHR15715">
    <property type="entry name" value="CENTROSOMAL PROTEIN OF 170 KDA"/>
    <property type="match status" value="1"/>
</dbReference>
<gene>
    <name evidence="3" type="ORF">LSH36_30g03031</name>
</gene>
<sequence length="316" mass="36186">MKETGVFIAVKDCYQSFQFYLQDTKSSNGTFVNSQRLSKGSEESVPRQLYSGDIIQFGVDVMENSRRATVQLYHPDGREATNDHSSPFLTSGGAFGAQSQELFQIAQYLQEALHREQMLENKLATLQRLVQQTQEASDSGWQALIDEDRLLSRLEVLENQLAAYSKNQTEDTLRQELTHLQEDKYNYETRAKESLHKVLQEKFDAVRKLSDLERSLSNTEDECSHLREMCEASQQELQALAEKHAEKLKEFSALQNELQEAEKKHNDTLEAAEQEKAELQRQLDELNEETHHLQAKVEALQANNDFKKGTADQPEG</sequence>
<dbReference type="PROSITE" id="PS50006">
    <property type="entry name" value="FHA_DOMAIN"/>
    <property type="match status" value="1"/>
</dbReference>
<feature type="coiled-coil region" evidence="1">
    <location>
        <begin position="202"/>
        <end position="303"/>
    </location>
</feature>
<feature type="coiled-coil region" evidence="1">
    <location>
        <begin position="109"/>
        <end position="167"/>
    </location>
</feature>
<dbReference type="InterPro" id="IPR051176">
    <property type="entry name" value="Cent_Immune-Sig_Mod"/>
</dbReference>
<evidence type="ECO:0000256" key="1">
    <source>
        <dbReference type="SAM" id="Coils"/>
    </source>
</evidence>
<evidence type="ECO:0000313" key="3">
    <source>
        <dbReference type="EMBL" id="KAK2167269.1"/>
    </source>
</evidence>
<keyword evidence="4" id="KW-1185">Reference proteome</keyword>
<reference evidence="3" key="1">
    <citation type="journal article" date="2023" name="Mol. Biol. Evol.">
        <title>Third-Generation Sequencing Reveals the Adaptive Role of the Epigenome in Three Deep-Sea Polychaetes.</title>
        <authorList>
            <person name="Perez M."/>
            <person name="Aroh O."/>
            <person name="Sun Y."/>
            <person name="Lan Y."/>
            <person name="Juniper S.K."/>
            <person name="Young C.R."/>
            <person name="Angers B."/>
            <person name="Qian P.Y."/>
        </authorList>
    </citation>
    <scope>NUCLEOTIDE SEQUENCE</scope>
    <source>
        <strain evidence="3">P08H-3</strain>
    </source>
</reference>
<dbReference type="InterPro" id="IPR000253">
    <property type="entry name" value="FHA_dom"/>
</dbReference>
<dbReference type="PANTHER" id="PTHR15715:SF37">
    <property type="entry name" value="LD47843P"/>
    <property type="match status" value="1"/>
</dbReference>
<dbReference type="Proteomes" id="UP001208570">
    <property type="component" value="Unassembled WGS sequence"/>
</dbReference>
<dbReference type="Gene3D" id="2.60.200.20">
    <property type="match status" value="1"/>
</dbReference>
<comment type="caution">
    <text evidence="3">The sequence shown here is derived from an EMBL/GenBank/DDBJ whole genome shotgun (WGS) entry which is preliminary data.</text>
</comment>
<dbReference type="Pfam" id="PF00498">
    <property type="entry name" value="FHA"/>
    <property type="match status" value="1"/>
</dbReference>
<organism evidence="3 4">
    <name type="scientific">Paralvinella palmiformis</name>
    <dbReference type="NCBI Taxonomy" id="53620"/>
    <lineage>
        <taxon>Eukaryota</taxon>
        <taxon>Metazoa</taxon>
        <taxon>Spiralia</taxon>
        <taxon>Lophotrochozoa</taxon>
        <taxon>Annelida</taxon>
        <taxon>Polychaeta</taxon>
        <taxon>Sedentaria</taxon>
        <taxon>Canalipalpata</taxon>
        <taxon>Terebellida</taxon>
        <taxon>Terebelliformia</taxon>
        <taxon>Alvinellidae</taxon>
        <taxon>Paralvinella</taxon>
    </lineage>
</organism>
<dbReference type="AlphaFoldDB" id="A0AAD9K937"/>
<dbReference type="EMBL" id="JAODUP010000030">
    <property type="protein sequence ID" value="KAK2167269.1"/>
    <property type="molecule type" value="Genomic_DNA"/>
</dbReference>